<keyword evidence="1 5" id="KW-0032">Aminotransferase</keyword>
<feature type="binding site" evidence="5">
    <location>
        <begin position="105"/>
        <end position="106"/>
    </location>
    <ligand>
        <name>pyridoxal 5'-phosphate</name>
        <dbReference type="ChEBI" id="CHEBI:597326"/>
    </ligand>
</feature>
<dbReference type="InterPro" id="IPR050103">
    <property type="entry name" value="Class-III_PLP-dep_AT"/>
</dbReference>
<feature type="binding site" evidence="5">
    <location>
        <position position="282"/>
    </location>
    <ligand>
        <name>pyridoxal 5'-phosphate</name>
        <dbReference type="ChEBI" id="CHEBI:597326"/>
    </ligand>
</feature>
<dbReference type="Gene3D" id="3.90.1150.10">
    <property type="entry name" value="Aspartate Aminotransferase, domain 1"/>
    <property type="match status" value="1"/>
</dbReference>
<comment type="subcellular location">
    <subcellularLocation>
        <location evidence="5">Cytoplasm</location>
    </subcellularLocation>
</comment>
<dbReference type="GO" id="GO:0006526">
    <property type="term" value="P:L-arginine biosynthetic process"/>
    <property type="evidence" value="ECO:0007669"/>
    <property type="project" value="UniProtKB-UniRule"/>
</dbReference>
<dbReference type="InterPro" id="IPR049704">
    <property type="entry name" value="Aminotrans_3_PPA_site"/>
</dbReference>
<dbReference type="GO" id="GO:0005737">
    <property type="term" value="C:cytoplasm"/>
    <property type="evidence" value="ECO:0007669"/>
    <property type="project" value="UniProtKB-SubCell"/>
</dbReference>
<dbReference type="PANTHER" id="PTHR11986">
    <property type="entry name" value="AMINOTRANSFERASE CLASS III"/>
    <property type="match status" value="1"/>
</dbReference>
<dbReference type="PANTHER" id="PTHR11986:SF79">
    <property type="entry name" value="ACETYLORNITHINE AMINOTRANSFERASE, MITOCHONDRIAL"/>
    <property type="match status" value="1"/>
</dbReference>
<sequence>MKANEIMEKAENYVLHTYNRYPVVLDHGKGVRLYDVEGKEYLDFAAGIAVFALGYGNETYNQTLKDQIDRLIHTSNLYYNEPMADAAEKLVKASGMDKVFFTNSGTEAIEGALKAARKYAYLRDGHNDHEIIAMNHSFHGRSMGALSVTGNTHYQDPFRPLIGGIRFANFNDLESVKAQVTEKTCAIILETVQGEGGIYPADPEFLKGVRALCDEKDILLILDEIQCGMGRTGSMFAWQQYGVKPDIMTCAKALGCGIPVGAFVLNQKTAEHSLVPGDHGTTYGGNPLACAAVSAVFDIFEKEKIVDHVQQVSAYLEKRLDELVEKYDFLTVRRGKGLMQGLVVSGRPVGEIVQQALKNGLLVITAGSDVLRMVPPLVITEADVDEMIEKLEKSF</sequence>
<dbReference type="SUPFAM" id="SSF53383">
    <property type="entry name" value="PLP-dependent transferases"/>
    <property type="match status" value="1"/>
</dbReference>
<dbReference type="InterPro" id="IPR015424">
    <property type="entry name" value="PyrdxlP-dep_Trfase"/>
</dbReference>
<feature type="modified residue" description="N6-(pyridoxal phosphate)lysine" evidence="5">
    <location>
        <position position="252"/>
    </location>
</feature>
<dbReference type="EMBL" id="DXCH01000178">
    <property type="protein sequence ID" value="HIZ07533.1"/>
    <property type="molecule type" value="Genomic_DNA"/>
</dbReference>
<keyword evidence="4 5" id="KW-0663">Pyridoxal phosphate</keyword>
<comment type="caution">
    <text evidence="6">The sequence shown here is derived from an EMBL/GenBank/DDBJ whole genome shotgun (WGS) entry which is preliminary data.</text>
</comment>
<feature type="binding site" evidence="5">
    <location>
        <position position="141"/>
    </location>
    <ligand>
        <name>N(2)-acetyl-L-ornithine</name>
        <dbReference type="ChEBI" id="CHEBI:57805"/>
    </ligand>
</feature>
<name>A0A9D2D2S3_9FIRM</name>
<feature type="binding site" evidence="5">
    <location>
        <position position="138"/>
    </location>
    <ligand>
        <name>pyridoxal 5'-phosphate</name>
        <dbReference type="ChEBI" id="CHEBI:597326"/>
    </ligand>
</feature>
<gene>
    <name evidence="5" type="primary">argD</name>
    <name evidence="6" type="ORF">IAA08_06325</name>
</gene>
<dbReference type="GO" id="GO:0042802">
    <property type="term" value="F:identical protein binding"/>
    <property type="evidence" value="ECO:0007669"/>
    <property type="project" value="TreeGrafter"/>
</dbReference>
<protein>
    <recommendedName>
        <fullName evidence="5">Acetylornithine aminotransferase</fullName>
        <shortName evidence="5">ACOAT</shortName>
        <ecNumber evidence="5">2.6.1.11</ecNumber>
    </recommendedName>
</protein>
<evidence type="ECO:0000256" key="4">
    <source>
        <dbReference type="ARBA" id="ARBA00022898"/>
    </source>
</evidence>
<comment type="subunit">
    <text evidence="5">Homodimer.</text>
</comment>
<keyword evidence="2 5" id="KW-0028">Amino-acid biosynthesis</keyword>
<dbReference type="InterPro" id="IPR015421">
    <property type="entry name" value="PyrdxlP-dep_Trfase_major"/>
</dbReference>
<comment type="pathway">
    <text evidence="5">Amino-acid biosynthesis; L-arginine biosynthesis; N(2)-acetyl-L-ornithine from L-glutamate: step 4/4.</text>
</comment>
<keyword evidence="5" id="KW-0055">Arginine biosynthesis</keyword>
<proteinExistence type="inferred from homology"/>
<reference evidence="6" key="1">
    <citation type="journal article" date="2021" name="PeerJ">
        <title>Extensive microbial diversity within the chicken gut microbiome revealed by metagenomics and culture.</title>
        <authorList>
            <person name="Gilroy R."/>
            <person name="Ravi A."/>
            <person name="Getino M."/>
            <person name="Pursley I."/>
            <person name="Horton D.L."/>
            <person name="Alikhan N.F."/>
            <person name="Baker D."/>
            <person name="Gharbi K."/>
            <person name="Hall N."/>
            <person name="Watson M."/>
            <person name="Adriaenssens E.M."/>
            <person name="Foster-Nyarko E."/>
            <person name="Jarju S."/>
            <person name="Secka A."/>
            <person name="Antonio M."/>
            <person name="Oren A."/>
            <person name="Chaudhuri R.R."/>
            <person name="La Ragione R."/>
            <person name="Hildebrand F."/>
            <person name="Pallen M.J."/>
        </authorList>
    </citation>
    <scope>NUCLEOTIDE SEQUENCE</scope>
    <source>
        <strain evidence="6">CHK192-9172</strain>
    </source>
</reference>
<dbReference type="GO" id="GO:0030170">
    <property type="term" value="F:pyridoxal phosphate binding"/>
    <property type="evidence" value="ECO:0007669"/>
    <property type="project" value="InterPro"/>
</dbReference>
<accession>A0A9D2D2S3</accession>
<comment type="cofactor">
    <cofactor evidence="5">
        <name>pyridoxal 5'-phosphate</name>
        <dbReference type="ChEBI" id="CHEBI:597326"/>
    </cofactor>
    <text evidence="5">Binds 1 pyridoxal phosphate per subunit.</text>
</comment>
<evidence type="ECO:0000256" key="1">
    <source>
        <dbReference type="ARBA" id="ARBA00022576"/>
    </source>
</evidence>
<dbReference type="GO" id="GO:0003992">
    <property type="term" value="F:N2-acetyl-L-ornithine:2-oxoglutarate 5-aminotransferase activity"/>
    <property type="evidence" value="ECO:0007669"/>
    <property type="project" value="UniProtKB-UniRule"/>
</dbReference>
<evidence type="ECO:0000256" key="3">
    <source>
        <dbReference type="ARBA" id="ARBA00022679"/>
    </source>
</evidence>
<comment type="miscellaneous">
    <text evidence="5">May also have succinyldiaminopimelate aminotransferase activity, thus carrying out the corresponding step in lysine biosynthesis.</text>
</comment>
<evidence type="ECO:0000256" key="5">
    <source>
        <dbReference type="HAMAP-Rule" id="MF_01107"/>
    </source>
</evidence>
<dbReference type="InterPro" id="IPR005814">
    <property type="entry name" value="Aminotrans_3"/>
</dbReference>
<dbReference type="AlphaFoldDB" id="A0A9D2D2S3"/>
<dbReference type="Proteomes" id="UP000824024">
    <property type="component" value="Unassembled WGS sequence"/>
</dbReference>
<dbReference type="Pfam" id="PF00202">
    <property type="entry name" value="Aminotran_3"/>
    <property type="match status" value="1"/>
</dbReference>
<keyword evidence="5" id="KW-0963">Cytoplasm</keyword>
<dbReference type="PIRSF" id="PIRSF000521">
    <property type="entry name" value="Transaminase_4ab_Lys_Orn"/>
    <property type="match status" value="1"/>
</dbReference>
<feature type="binding site" evidence="5">
    <location>
        <begin position="223"/>
        <end position="226"/>
    </location>
    <ligand>
        <name>pyridoxal 5'-phosphate</name>
        <dbReference type="ChEBI" id="CHEBI:597326"/>
    </ligand>
</feature>
<evidence type="ECO:0000313" key="6">
    <source>
        <dbReference type="EMBL" id="HIZ07533.1"/>
    </source>
</evidence>
<feature type="binding site" evidence="5">
    <location>
        <position position="281"/>
    </location>
    <ligand>
        <name>N(2)-acetyl-L-ornithine</name>
        <dbReference type="ChEBI" id="CHEBI:57805"/>
    </ligand>
</feature>
<reference evidence="6" key="2">
    <citation type="submission" date="2021-04" db="EMBL/GenBank/DDBJ databases">
        <authorList>
            <person name="Gilroy R."/>
        </authorList>
    </citation>
    <scope>NUCLEOTIDE SEQUENCE</scope>
    <source>
        <strain evidence="6">CHK192-9172</strain>
    </source>
</reference>
<comment type="similarity">
    <text evidence="5">Belongs to the class-III pyridoxal-phosphate-dependent aminotransferase family. ArgD subfamily.</text>
</comment>
<dbReference type="CDD" id="cd00610">
    <property type="entry name" value="OAT_like"/>
    <property type="match status" value="1"/>
</dbReference>
<dbReference type="InterPro" id="IPR015422">
    <property type="entry name" value="PyrdxlP-dep_Trfase_small"/>
</dbReference>
<comment type="catalytic activity">
    <reaction evidence="5">
        <text>N(2)-acetyl-L-ornithine + 2-oxoglutarate = N-acetyl-L-glutamate 5-semialdehyde + L-glutamate</text>
        <dbReference type="Rhea" id="RHEA:18049"/>
        <dbReference type="ChEBI" id="CHEBI:16810"/>
        <dbReference type="ChEBI" id="CHEBI:29123"/>
        <dbReference type="ChEBI" id="CHEBI:29985"/>
        <dbReference type="ChEBI" id="CHEBI:57805"/>
        <dbReference type="EC" id="2.6.1.11"/>
    </reaction>
</comment>
<keyword evidence="3 5" id="KW-0808">Transferase</keyword>
<dbReference type="Gene3D" id="3.40.640.10">
    <property type="entry name" value="Type I PLP-dependent aspartate aminotransferase-like (Major domain)"/>
    <property type="match status" value="1"/>
</dbReference>
<dbReference type="FunFam" id="3.40.640.10:FF:000004">
    <property type="entry name" value="Acetylornithine aminotransferase"/>
    <property type="match status" value="1"/>
</dbReference>
<dbReference type="HAMAP" id="MF_01107">
    <property type="entry name" value="ArgD_aminotrans_3"/>
    <property type="match status" value="1"/>
</dbReference>
<dbReference type="NCBIfam" id="NF002325">
    <property type="entry name" value="PRK01278.1"/>
    <property type="match status" value="1"/>
</dbReference>
<dbReference type="EC" id="2.6.1.11" evidence="5"/>
<evidence type="ECO:0000256" key="2">
    <source>
        <dbReference type="ARBA" id="ARBA00022605"/>
    </source>
</evidence>
<dbReference type="InterPro" id="IPR004636">
    <property type="entry name" value="AcOrn/SuccOrn_fam"/>
</dbReference>
<dbReference type="NCBIfam" id="TIGR00707">
    <property type="entry name" value="argD"/>
    <property type="match status" value="1"/>
</dbReference>
<dbReference type="PROSITE" id="PS00600">
    <property type="entry name" value="AA_TRANSFER_CLASS_3"/>
    <property type="match status" value="1"/>
</dbReference>
<organism evidence="6 7">
    <name type="scientific">Candidatus Eubacterium avistercoris</name>
    <dbReference type="NCBI Taxonomy" id="2838567"/>
    <lineage>
        <taxon>Bacteria</taxon>
        <taxon>Bacillati</taxon>
        <taxon>Bacillota</taxon>
        <taxon>Clostridia</taxon>
        <taxon>Eubacteriales</taxon>
        <taxon>Eubacteriaceae</taxon>
        <taxon>Eubacterium</taxon>
    </lineage>
</organism>
<evidence type="ECO:0000313" key="7">
    <source>
        <dbReference type="Proteomes" id="UP000824024"/>
    </source>
</evidence>